<evidence type="ECO:0000313" key="6">
    <source>
        <dbReference type="Proteomes" id="UP001196509"/>
    </source>
</evidence>
<evidence type="ECO:0000256" key="2">
    <source>
        <dbReference type="ARBA" id="ARBA00005695"/>
    </source>
</evidence>
<protein>
    <submittedName>
        <fullName evidence="5">Extracellular solute-binding protein</fullName>
    </submittedName>
</protein>
<comment type="caution">
    <text evidence="5">The sequence shown here is derived from an EMBL/GenBank/DDBJ whole genome shotgun (WGS) entry which is preliminary data.</text>
</comment>
<dbReference type="PANTHER" id="PTHR30290">
    <property type="entry name" value="PERIPLASMIC BINDING COMPONENT OF ABC TRANSPORTER"/>
    <property type="match status" value="1"/>
</dbReference>
<evidence type="ECO:0000259" key="4">
    <source>
        <dbReference type="Pfam" id="PF00496"/>
    </source>
</evidence>
<proteinExistence type="inferred from homology"/>
<accession>A0AAE2ZKA5</accession>
<dbReference type="InterPro" id="IPR000914">
    <property type="entry name" value="SBP_5_dom"/>
</dbReference>
<name>A0AAE2ZKA5_9HYPH</name>
<dbReference type="Proteomes" id="UP001196509">
    <property type="component" value="Unassembled WGS sequence"/>
</dbReference>
<dbReference type="GO" id="GO:0042884">
    <property type="term" value="P:microcin transport"/>
    <property type="evidence" value="ECO:0007669"/>
    <property type="project" value="TreeGrafter"/>
</dbReference>
<evidence type="ECO:0000256" key="1">
    <source>
        <dbReference type="ARBA" id="ARBA00004418"/>
    </source>
</evidence>
<dbReference type="Gene3D" id="3.10.105.10">
    <property type="entry name" value="Dipeptide-binding Protein, Domain 3"/>
    <property type="match status" value="1"/>
</dbReference>
<comment type="similarity">
    <text evidence="2">Belongs to the bacterial solute-binding protein 5 family.</text>
</comment>
<dbReference type="Pfam" id="PF00496">
    <property type="entry name" value="SBP_bac_5"/>
    <property type="match status" value="1"/>
</dbReference>
<dbReference type="PANTHER" id="PTHR30290:SF64">
    <property type="entry name" value="ABC TRANSPORTER PERIPLASMIC BINDING PROTEIN"/>
    <property type="match status" value="1"/>
</dbReference>
<evidence type="ECO:0000313" key="5">
    <source>
        <dbReference type="EMBL" id="MBW8638073.1"/>
    </source>
</evidence>
<dbReference type="InterPro" id="IPR030678">
    <property type="entry name" value="Peptide/Ni-bd"/>
</dbReference>
<dbReference type="EMBL" id="JAICBX010000002">
    <property type="protein sequence ID" value="MBW8638073.1"/>
    <property type="molecule type" value="Genomic_DNA"/>
</dbReference>
<dbReference type="GO" id="GO:0043190">
    <property type="term" value="C:ATP-binding cassette (ABC) transporter complex"/>
    <property type="evidence" value="ECO:0007669"/>
    <property type="project" value="InterPro"/>
</dbReference>
<gene>
    <name evidence="5" type="ORF">K1W69_12830</name>
</gene>
<organism evidence="5 6">
    <name type="scientific">Flavimaribacter sediminis</name>
    <dbReference type="NCBI Taxonomy" id="2865987"/>
    <lineage>
        <taxon>Bacteria</taxon>
        <taxon>Pseudomonadati</taxon>
        <taxon>Pseudomonadota</taxon>
        <taxon>Alphaproteobacteria</taxon>
        <taxon>Hyphomicrobiales</taxon>
        <taxon>Rhizobiaceae</taxon>
        <taxon>Flavimaribacter</taxon>
    </lineage>
</organism>
<comment type="subcellular location">
    <subcellularLocation>
        <location evidence="1">Periplasm</location>
    </subcellularLocation>
</comment>
<keyword evidence="6" id="KW-1185">Reference proteome</keyword>
<dbReference type="GO" id="GO:0030288">
    <property type="term" value="C:outer membrane-bounded periplasmic space"/>
    <property type="evidence" value="ECO:0007669"/>
    <property type="project" value="TreeGrafter"/>
</dbReference>
<dbReference type="GO" id="GO:0015833">
    <property type="term" value="P:peptide transport"/>
    <property type="evidence" value="ECO:0007669"/>
    <property type="project" value="TreeGrafter"/>
</dbReference>
<evidence type="ECO:0000256" key="3">
    <source>
        <dbReference type="ARBA" id="ARBA00022729"/>
    </source>
</evidence>
<dbReference type="AlphaFoldDB" id="A0AAE2ZKA5"/>
<dbReference type="CDD" id="cd08497">
    <property type="entry name" value="MbnE-like"/>
    <property type="match status" value="1"/>
</dbReference>
<reference evidence="5" key="1">
    <citation type="submission" date="2021-08" db="EMBL/GenBank/DDBJ databases">
        <title>Hoeflea bacterium WL0058 sp. nov., isolated from the sediment.</title>
        <authorList>
            <person name="Wang L."/>
            <person name="Zhang D."/>
        </authorList>
    </citation>
    <scope>NUCLEOTIDE SEQUENCE</scope>
    <source>
        <strain evidence="5">WL0058</strain>
    </source>
</reference>
<dbReference type="GO" id="GO:1904680">
    <property type="term" value="F:peptide transmembrane transporter activity"/>
    <property type="evidence" value="ECO:0007669"/>
    <property type="project" value="TreeGrafter"/>
</dbReference>
<feature type="domain" description="Solute-binding protein family 5" evidence="4">
    <location>
        <begin position="80"/>
        <end position="494"/>
    </location>
</feature>
<keyword evidence="3" id="KW-0732">Signal</keyword>
<sequence>MVWRHASSLIGTPKYPADFQRFDYVNPDAPKGGEVRVSANDTFDTFNPLLAKGDLAEGLGLVFETLMTSSMDEINSEYGLLAEAVSFPEDYSSATYRLREGARWHDGTPVTPEDVIWSFENVVELDPQRHFYYQHVTGAEKTGERDVTFTFDEKNNRELPQIVGQLLVLPKHWWEGTNDSGEQRSIERTTLEIPMGSGPYRITSVSPGSTVVFERVEDYWGEDLPVNVGSNNFDRLQYEYFTSRDSEFQAFKAGKVDFWLENRAQRWANGYDFPAVEDGRIVRDMFENPYRSSGVMVGFIPNLRRDKFKDPRVREALVQVFDFEELNRTQFFDQYERIGSYFYGSELASSGLPQGKELDILESVRDLVPEEVFTEEYKNPVGGDRANQRNNLREAIRLFGEAGYEIRDGKMVNIETGEPFGFEILLNGPIIESVAQAYAQNLKRIGVEATVRSVDPAQYTNRERSRDFDVIYSGWGQSLSPGNEQMEYWGSAAANREGSANYAGISDPGVDALIEKIVFAEDRDTLVAATKALDRVLLAGRYVVPSYTLRKARLAYWSFLAFPEPLPTYSLGFPSIWWSKKATD</sequence>
<dbReference type="InterPro" id="IPR039424">
    <property type="entry name" value="SBP_5"/>
</dbReference>
<dbReference type="PIRSF" id="PIRSF002741">
    <property type="entry name" value="MppA"/>
    <property type="match status" value="1"/>
</dbReference>
<dbReference type="SUPFAM" id="SSF53850">
    <property type="entry name" value="Periplasmic binding protein-like II"/>
    <property type="match status" value="1"/>
</dbReference>
<dbReference type="Gene3D" id="3.40.190.10">
    <property type="entry name" value="Periplasmic binding protein-like II"/>
    <property type="match status" value="1"/>
</dbReference>